<feature type="domain" description="T-SNARE coiled-coil homology" evidence="8">
    <location>
        <begin position="549"/>
        <end position="603"/>
    </location>
</feature>
<dbReference type="InterPro" id="IPR003660">
    <property type="entry name" value="HAMP_dom"/>
</dbReference>
<feature type="coiled-coil region" evidence="6">
    <location>
        <begin position="350"/>
        <end position="385"/>
    </location>
</feature>
<dbReference type="RefSeq" id="WP_318650178.1">
    <property type="nucleotide sequence ID" value="NZ_CP137852.1"/>
</dbReference>
<dbReference type="Pfam" id="PF00015">
    <property type="entry name" value="MCPsignal"/>
    <property type="match status" value="1"/>
</dbReference>
<keyword evidence="11" id="KW-1185">Reference proteome</keyword>
<name>A0ABZ0PKD7_9PROT</name>
<feature type="domain" description="Methyl-accepting transducer" evidence="7">
    <location>
        <begin position="375"/>
        <end position="618"/>
    </location>
</feature>
<dbReference type="SUPFAM" id="SSF58104">
    <property type="entry name" value="Methyl-accepting chemotaxis protein (MCP) signaling domain"/>
    <property type="match status" value="1"/>
</dbReference>
<dbReference type="PANTHER" id="PTHR32089:SF112">
    <property type="entry name" value="LYSOZYME-LIKE PROTEIN-RELATED"/>
    <property type="match status" value="1"/>
</dbReference>
<dbReference type="CDD" id="cd06225">
    <property type="entry name" value="HAMP"/>
    <property type="match status" value="1"/>
</dbReference>
<evidence type="ECO:0000256" key="1">
    <source>
        <dbReference type="ARBA" id="ARBA00004429"/>
    </source>
</evidence>
<dbReference type="Pfam" id="PF00672">
    <property type="entry name" value="HAMP"/>
    <property type="match status" value="1"/>
</dbReference>
<dbReference type="SMART" id="SM00304">
    <property type="entry name" value="HAMP"/>
    <property type="match status" value="1"/>
</dbReference>
<evidence type="ECO:0000259" key="7">
    <source>
        <dbReference type="PROSITE" id="PS50111"/>
    </source>
</evidence>
<dbReference type="InterPro" id="IPR004089">
    <property type="entry name" value="MCPsignal_dom"/>
</dbReference>
<dbReference type="Gene3D" id="6.10.340.10">
    <property type="match status" value="1"/>
</dbReference>
<comment type="subcellular location">
    <subcellularLocation>
        <location evidence="1">Cell inner membrane</location>
        <topology evidence="1">Multi-pass membrane protein</topology>
    </subcellularLocation>
</comment>
<dbReference type="SMART" id="SM00283">
    <property type="entry name" value="MA"/>
    <property type="match status" value="1"/>
</dbReference>
<evidence type="ECO:0000259" key="9">
    <source>
        <dbReference type="PROSITE" id="PS50885"/>
    </source>
</evidence>
<evidence type="ECO:0000313" key="11">
    <source>
        <dbReference type="Proteomes" id="UP001305521"/>
    </source>
</evidence>
<keyword evidence="3 5" id="KW-0807">Transducer</keyword>
<proteinExistence type="inferred from homology"/>
<dbReference type="InterPro" id="IPR000727">
    <property type="entry name" value="T_SNARE_dom"/>
</dbReference>
<comment type="similarity">
    <text evidence="4">Belongs to the methyl-accepting chemotaxis (MCP) protein family.</text>
</comment>
<dbReference type="Proteomes" id="UP001305521">
    <property type="component" value="Chromosome"/>
</dbReference>
<organism evidence="10 11">
    <name type="scientific">Sediminicoccus rosea</name>
    <dbReference type="NCBI Taxonomy" id="1225128"/>
    <lineage>
        <taxon>Bacteria</taxon>
        <taxon>Pseudomonadati</taxon>
        <taxon>Pseudomonadota</taxon>
        <taxon>Alphaproteobacteria</taxon>
        <taxon>Acetobacterales</taxon>
        <taxon>Roseomonadaceae</taxon>
        <taxon>Sediminicoccus</taxon>
    </lineage>
</organism>
<evidence type="ECO:0000313" key="10">
    <source>
        <dbReference type="EMBL" id="WPB86205.1"/>
    </source>
</evidence>
<evidence type="ECO:0000256" key="5">
    <source>
        <dbReference type="PROSITE-ProRule" id="PRU00284"/>
    </source>
</evidence>
<gene>
    <name evidence="10" type="ORF">R9Z33_04880</name>
</gene>
<keyword evidence="2" id="KW-1003">Cell membrane</keyword>
<evidence type="ECO:0000256" key="2">
    <source>
        <dbReference type="ARBA" id="ARBA00022519"/>
    </source>
</evidence>
<dbReference type="PROSITE" id="PS50111">
    <property type="entry name" value="CHEMOTAXIS_TRANSDUC_2"/>
    <property type="match status" value="1"/>
</dbReference>
<evidence type="ECO:0000256" key="6">
    <source>
        <dbReference type="SAM" id="Coils"/>
    </source>
</evidence>
<reference evidence="10 11" key="1">
    <citation type="submission" date="2023-11" db="EMBL/GenBank/DDBJ databases">
        <title>Arctic aerobic anoxygenic photoheterotroph Sediminicoccus rosea KRV36 adapts its photosynthesis to long days of polar summer.</title>
        <authorList>
            <person name="Tomasch J."/>
            <person name="Kopejtka K."/>
            <person name="Bily T."/>
            <person name="Gardiner A.T."/>
            <person name="Gardian Z."/>
            <person name="Shivaramu S."/>
            <person name="Koblizek M."/>
            <person name="Engelhardt F."/>
            <person name="Kaftan D."/>
        </authorList>
    </citation>
    <scope>NUCLEOTIDE SEQUENCE [LARGE SCALE GENOMIC DNA]</scope>
    <source>
        <strain evidence="10 11">R-30</strain>
    </source>
</reference>
<protein>
    <submittedName>
        <fullName evidence="10">HAMP domain-containing methyl-accepting chemotaxis protein</fullName>
    </submittedName>
</protein>
<dbReference type="EMBL" id="CP137852">
    <property type="protein sequence ID" value="WPB86205.1"/>
    <property type="molecule type" value="Genomic_DNA"/>
</dbReference>
<sequence length="644" mass="67088">MSLSRRLSLMLGALLLLSLLGAVATHVLLGRAGADFGRNQAASDRLSRVLQLEIDLTSARNQINIWLQRANPAQVRAADDFLARLDGGATGLAQEPALSEAQRQQLTAFQAARAGYLNSWRQMQEIVATRLTAEAEQARAGDALFQGLGSLPSNQAEAVERSAAAARVAALRFRLDPLPEQRDLASRAAEAAAMALRRAGIEAGSPVGANFAAWQGATQVILQQSQRFADVLVDFRAQGNAMSAAIAELRRMEGEAAQSAKAAASAGLASTEQVAMLASGLVLLGGIICIVALIRAIVPPLRGINAAMGQVAGGDFNAAIPFLQRKDELGSMARALAVFRDGLAENAGLRAAQERERAEAEAARRAALTEMAERVEREAGAAVEEVRARADGMSESAEVMAGRMREAAQRSEAATQAAGRSLDNAQAVASATEQLSASVREISERLAGANALTRQLAERGDASRAVIAGLSDGVGRIGEVVRMISEIAGRTNLLALNATIESARAGEAGKGFAVVASEVKDLAAQTARATEEVGKQVQQIGQATEGAVRAVAEMAGSVGEIDRMATSIAAAVEQQAAATREIAARVSDAAQEVRAVSDSLGELSRTTVETAAETEAMQDSARQTRASVEGFSGSLVRIVRSATG</sequence>
<dbReference type="PANTHER" id="PTHR32089">
    <property type="entry name" value="METHYL-ACCEPTING CHEMOTAXIS PROTEIN MCPB"/>
    <property type="match status" value="1"/>
</dbReference>
<feature type="domain" description="HAMP" evidence="9">
    <location>
        <begin position="295"/>
        <end position="348"/>
    </location>
</feature>
<dbReference type="Gene3D" id="1.10.287.950">
    <property type="entry name" value="Methyl-accepting chemotaxis protein"/>
    <property type="match status" value="1"/>
</dbReference>
<evidence type="ECO:0000256" key="3">
    <source>
        <dbReference type="ARBA" id="ARBA00023224"/>
    </source>
</evidence>
<keyword evidence="2" id="KW-0997">Cell inner membrane</keyword>
<evidence type="ECO:0000259" key="8">
    <source>
        <dbReference type="PROSITE" id="PS50192"/>
    </source>
</evidence>
<keyword evidence="6" id="KW-0175">Coiled coil</keyword>
<evidence type="ECO:0000256" key="4">
    <source>
        <dbReference type="ARBA" id="ARBA00029447"/>
    </source>
</evidence>
<keyword evidence="2" id="KW-0472">Membrane</keyword>
<dbReference type="PROSITE" id="PS50885">
    <property type="entry name" value="HAMP"/>
    <property type="match status" value="1"/>
</dbReference>
<accession>A0ABZ0PKD7</accession>
<dbReference type="PROSITE" id="PS50192">
    <property type="entry name" value="T_SNARE"/>
    <property type="match status" value="1"/>
</dbReference>